<feature type="compositionally biased region" description="Basic residues" evidence="1">
    <location>
        <begin position="43"/>
        <end position="60"/>
    </location>
</feature>
<accession>A0A8H7AH10</accession>
<sequence>MPTVGCPGLSGDKRNESTDSMWKESAIKSGTPSKHQNEDQNSSRRRRTRKSGNAKSHRSSSRSTGTTRGAKSENPRDGGTLHFATDLDLHLPQSADDDTISKELKTLFYYVGQHVNTYYMNDFDEIVPEHLLVHLRYLHSPFPSFTVDEVLEDTLYPQAVIEHCLNHMLLSSISTNFGSQQASNSNAYELPRYPLLPAAFTAIPQASARPSTVPRNEKHDLQALSRLRVLCSFLVPDIASSEEYQKQKGEMIDRAISDFSEAVSPWEKPEPSPGARRINLKVIFEKAANTGILLFRQPSVFRFVWTPDGVLNSDTQVTLSPALFKITDENGTTLSLPQKMIDIKSCHINQWEIDMKLSGLTLSAIPAVGAMDDSGKPKPG</sequence>
<keyword evidence="3" id="KW-1185">Reference proteome</keyword>
<dbReference type="EMBL" id="JAACFV010000077">
    <property type="protein sequence ID" value="KAF7506956.1"/>
    <property type="molecule type" value="Genomic_DNA"/>
</dbReference>
<dbReference type="Proteomes" id="UP000606974">
    <property type="component" value="Unassembled WGS sequence"/>
</dbReference>
<comment type="caution">
    <text evidence="2">The sequence shown here is derived from an EMBL/GenBank/DDBJ whole genome shotgun (WGS) entry which is preliminary data.</text>
</comment>
<reference evidence="2" key="1">
    <citation type="submission" date="2020-02" db="EMBL/GenBank/DDBJ databases">
        <authorList>
            <person name="Palmer J.M."/>
        </authorList>
    </citation>
    <scope>NUCLEOTIDE SEQUENCE</scope>
    <source>
        <strain evidence="2">EPUS1.4</strain>
        <tissue evidence="2">Thallus</tissue>
    </source>
</reference>
<protein>
    <submittedName>
        <fullName evidence="2">Uncharacterized protein</fullName>
    </submittedName>
</protein>
<evidence type="ECO:0000256" key="1">
    <source>
        <dbReference type="SAM" id="MobiDB-lite"/>
    </source>
</evidence>
<proteinExistence type="predicted"/>
<evidence type="ECO:0000313" key="3">
    <source>
        <dbReference type="Proteomes" id="UP000606974"/>
    </source>
</evidence>
<feature type="compositionally biased region" description="Basic and acidic residues" evidence="1">
    <location>
        <begin position="11"/>
        <end position="26"/>
    </location>
</feature>
<organism evidence="2 3">
    <name type="scientific">Endocarpon pusillum</name>
    <dbReference type="NCBI Taxonomy" id="364733"/>
    <lineage>
        <taxon>Eukaryota</taxon>
        <taxon>Fungi</taxon>
        <taxon>Dikarya</taxon>
        <taxon>Ascomycota</taxon>
        <taxon>Pezizomycotina</taxon>
        <taxon>Eurotiomycetes</taxon>
        <taxon>Chaetothyriomycetidae</taxon>
        <taxon>Verrucariales</taxon>
        <taxon>Verrucariaceae</taxon>
        <taxon>Endocarpon</taxon>
    </lineage>
</organism>
<feature type="region of interest" description="Disordered" evidence="1">
    <location>
        <begin position="1"/>
        <end position="83"/>
    </location>
</feature>
<dbReference type="OrthoDB" id="5421765at2759"/>
<gene>
    <name evidence="2" type="ORF">GJ744_011087</name>
</gene>
<name>A0A8H7AH10_9EURO</name>
<dbReference type="AlphaFoldDB" id="A0A8H7AH10"/>
<evidence type="ECO:0000313" key="2">
    <source>
        <dbReference type="EMBL" id="KAF7506956.1"/>
    </source>
</evidence>